<keyword evidence="3" id="KW-0411">Iron-sulfur</keyword>
<dbReference type="InterPro" id="IPR017896">
    <property type="entry name" value="4Fe4S_Fe-S-bd"/>
</dbReference>
<dbReference type="CDD" id="cd19096">
    <property type="entry name" value="AKR_Fe-S_oxidoreductase"/>
    <property type="match status" value="1"/>
</dbReference>
<feature type="domain" description="4Fe-4S ferredoxin-type" evidence="4">
    <location>
        <begin position="325"/>
        <end position="356"/>
    </location>
</feature>
<dbReference type="InterPro" id="IPR017900">
    <property type="entry name" value="4Fe4S_Fe_S_CS"/>
</dbReference>
<gene>
    <name evidence="5" type="ORF">PMG25_07595</name>
</gene>
<keyword evidence="6" id="KW-1185">Reference proteome</keyword>
<dbReference type="PROSITE" id="PS00198">
    <property type="entry name" value="4FE4S_FER_1"/>
    <property type="match status" value="1"/>
</dbReference>
<dbReference type="EMBL" id="JAQOSO010000036">
    <property type="protein sequence ID" value="MDJ1173954.1"/>
    <property type="molecule type" value="Genomic_DNA"/>
</dbReference>
<dbReference type="Pfam" id="PF00248">
    <property type="entry name" value="Aldo_ket_red"/>
    <property type="match status" value="1"/>
</dbReference>
<accession>A0ABT7B448</accession>
<protein>
    <submittedName>
        <fullName evidence="5">Aldo/keto reductase</fullName>
    </submittedName>
</protein>
<evidence type="ECO:0000313" key="6">
    <source>
        <dbReference type="Proteomes" id="UP001235849"/>
    </source>
</evidence>
<reference evidence="5 6" key="1">
    <citation type="submission" date="2023-01" db="EMBL/GenBank/DDBJ databases">
        <title>Novel diversity within Roseofilum (Cyanobacteria; Desertifilaceae) from marine benthic mats with descriptions of four novel species.</title>
        <authorList>
            <person name="Wang Y."/>
            <person name="Berthold D.E."/>
            <person name="Hu J."/>
            <person name="Lefler F.W."/>
            <person name="Laughinghouse H.D. IV."/>
        </authorList>
    </citation>
    <scope>NUCLEOTIDE SEQUENCE [LARGE SCALE GENOMIC DNA]</scope>
    <source>
        <strain evidence="5 6">BLCC-M114</strain>
    </source>
</reference>
<dbReference type="InterPro" id="IPR053135">
    <property type="entry name" value="AKR2_Oxidoreductase"/>
</dbReference>
<keyword evidence="1" id="KW-0479">Metal-binding</keyword>
<keyword evidence="2" id="KW-0408">Iron</keyword>
<dbReference type="Proteomes" id="UP001235849">
    <property type="component" value="Unassembled WGS sequence"/>
</dbReference>
<dbReference type="PROSITE" id="PS51379">
    <property type="entry name" value="4FE4S_FER_2"/>
    <property type="match status" value="1"/>
</dbReference>
<evidence type="ECO:0000256" key="1">
    <source>
        <dbReference type="ARBA" id="ARBA00022723"/>
    </source>
</evidence>
<evidence type="ECO:0000259" key="4">
    <source>
        <dbReference type="PROSITE" id="PS51379"/>
    </source>
</evidence>
<dbReference type="Pfam" id="PF13187">
    <property type="entry name" value="Fer4_9"/>
    <property type="match status" value="1"/>
</dbReference>
<evidence type="ECO:0000313" key="5">
    <source>
        <dbReference type="EMBL" id="MDJ1173954.1"/>
    </source>
</evidence>
<name>A0ABT7B448_9CYAN</name>
<dbReference type="PANTHER" id="PTHR43312:SF2">
    <property type="entry name" value="OXIDOREDUCTASE"/>
    <property type="match status" value="1"/>
</dbReference>
<comment type="caution">
    <text evidence="5">The sequence shown here is derived from an EMBL/GenBank/DDBJ whole genome shotgun (WGS) entry which is preliminary data.</text>
</comment>
<evidence type="ECO:0000256" key="3">
    <source>
        <dbReference type="ARBA" id="ARBA00023014"/>
    </source>
</evidence>
<dbReference type="SUPFAM" id="SSF51430">
    <property type="entry name" value="NAD(P)-linked oxidoreductase"/>
    <property type="match status" value="1"/>
</dbReference>
<dbReference type="PANTHER" id="PTHR43312">
    <property type="entry name" value="D-THREO-ALDOSE 1-DEHYDROGENASE"/>
    <property type="match status" value="1"/>
</dbReference>
<evidence type="ECO:0000256" key="2">
    <source>
        <dbReference type="ARBA" id="ARBA00023004"/>
    </source>
</evidence>
<sequence>MQYRRFGKTNLDLSVFSLGTMRPLGSEEGFGQIVLRALSRGINHIETARGYGKSEVYLGRILGQLDRESVYLTTKLPPTPDPKMMAGWIDESLCRLGINRIDCLALHGVNTREHLEWIQSDRGCMQAVHEAIADGKIDHVGFSTHGSLELIQSTLETGLFEFVNLHYYWSFQRHAPLLAIAHQLDMGVFIISPADKGGRLYSPPAQFKALCEPFSPLELTYRFLLGDSRITTLSIGPATVDELGPFLDIEDHPLTEAEQQVLSHLDQHMSDSLGPTQCHQCYQCLPCPEDINIPEVLRLRNLAIAYNMVEYGKYRYGMFENAGHWFPGNKASRCTECGDCLPRCPSQLNIPELLNETHELLKGKQGRRLWEDE</sequence>
<dbReference type="Gene3D" id="3.20.20.100">
    <property type="entry name" value="NADP-dependent oxidoreductase domain"/>
    <property type="match status" value="1"/>
</dbReference>
<dbReference type="RefSeq" id="WP_283766294.1">
    <property type="nucleotide sequence ID" value="NZ_JAQOSO010000036.1"/>
</dbReference>
<organism evidence="5 6">
    <name type="scientific">Roseofilum capinflatum BLCC-M114</name>
    <dbReference type="NCBI Taxonomy" id="3022440"/>
    <lineage>
        <taxon>Bacteria</taxon>
        <taxon>Bacillati</taxon>
        <taxon>Cyanobacteriota</taxon>
        <taxon>Cyanophyceae</taxon>
        <taxon>Desertifilales</taxon>
        <taxon>Desertifilaceae</taxon>
        <taxon>Roseofilum</taxon>
        <taxon>Roseofilum capinflatum</taxon>
    </lineage>
</organism>
<proteinExistence type="predicted"/>
<dbReference type="InterPro" id="IPR036812">
    <property type="entry name" value="NAD(P)_OxRdtase_dom_sf"/>
</dbReference>
<dbReference type="InterPro" id="IPR023210">
    <property type="entry name" value="NADP_OxRdtase_dom"/>
</dbReference>